<keyword evidence="3" id="KW-1185">Reference proteome</keyword>
<dbReference type="EMBL" id="JARVLH010000001">
    <property type="protein sequence ID" value="MEX5284361.1"/>
    <property type="molecule type" value="Genomic_DNA"/>
</dbReference>
<keyword evidence="1" id="KW-0732">Signal</keyword>
<dbReference type="Proteomes" id="UP001559623">
    <property type="component" value="Unassembled WGS sequence"/>
</dbReference>
<evidence type="ECO:0000313" key="3">
    <source>
        <dbReference type="Proteomes" id="UP001559623"/>
    </source>
</evidence>
<sequence length="81" mass="9034">MKKMFCASLFAMLIVAASSVFAAGNHLHMSGTDSVQQYYHCGSDCNGYYGRGRGGCGRSYSDHEDAYCDDDGYCYYRRGRQ</sequence>
<name>A0ABV3X2D9_9FIRM</name>
<protein>
    <submittedName>
        <fullName evidence="2">Conotoxin LiCr95</fullName>
    </submittedName>
</protein>
<organism evidence="2 3">
    <name type="scientific">Selenomonas sputigena</name>
    <dbReference type="NCBI Taxonomy" id="69823"/>
    <lineage>
        <taxon>Bacteria</taxon>
        <taxon>Bacillati</taxon>
        <taxon>Bacillota</taxon>
        <taxon>Negativicutes</taxon>
        <taxon>Selenomonadales</taxon>
        <taxon>Selenomonadaceae</taxon>
        <taxon>Selenomonas</taxon>
    </lineage>
</organism>
<evidence type="ECO:0000313" key="2">
    <source>
        <dbReference type="EMBL" id="MEX5284361.1"/>
    </source>
</evidence>
<dbReference type="RefSeq" id="WP_368846077.1">
    <property type="nucleotide sequence ID" value="NZ_CP194411.1"/>
</dbReference>
<proteinExistence type="predicted"/>
<accession>A0ABV3X2D9</accession>
<reference evidence="2 3" key="1">
    <citation type="submission" date="2023-04" db="EMBL/GenBank/DDBJ databases">
        <title>Genome Sequence of Selenomonas sputigena ATCC 33150.</title>
        <authorList>
            <person name="Miller D.P."/>
            <person name="Anvari S."/>
            <person name="Polson S.W."/>
            <person name="Macdonald M."/>
            <person name="Mcdowell J.V."/>
        </authorList>
    </citation>
    <scope>NUCLEOTIDE SEQUENCE [LARGE SCALE GENOMIC DNA]</scope>
    <source>
        <strain evidence="2 3">ATCC 33150</strain>
    </source>
</reference>
<feature type="chain" id="PRO_5046043616" evidence="1">
    <location>
        <begin position="23"/>
        <end position="81"/>
    </location>
</feature>
<evidence type="ECO:0000256" key="1">
    <source>
        <dbReference type="SAM" id="SignalP"/>
    </source>
</evidence>
<comment type="caution">
    <text evidence="2">The sequence shown here is derived from an EMBL/GenBank/DDBJ whole genome shotgun (WGS) entry which is preliminary data.</text>
</comment>
<gene>
    <name evidence="2" type="ORF">QCO44_01710</name>
</gene>
<feature type="signal peptide" evidence="1">
    <location>
        <begin position="1"/>
        <end position="22"/>
    </location>
</feature>